<reference evidence="2" key="1">
    <citation type="submission" date="2023-07" db="EMBL/GenBank/DDBJ databases">
        <title>30 novel species of actinomycetes from the DSMZ collection.</title>
        <authorList>
            <person name="Nouioui I."/>
        </authorList>
    </citation>
    <scope>NUCLEOTIDE SEQUENCE [LARGE SCALE GENOMIC DNA]</scope>
    <source>
        <strain evidence="2">DSM 41979</strain>
    </source>
</reference>
<name>A0ABU2R5X0_9ACTN</name>
<gene>
    <name evidence="1" type="ORF">RM698_20875</name>
</gene>
<dbReference type="EMBL" id="JAVRET010000052">
    <property type="protein sequence ID" value="MDT0411484.1"/>
    <property type="molecule type" value="Genomic_DNA"/>
</dbReference>
<evidence type="ECO:0000313" key="2">
    <source>
        <dbReference type="Proteomes" id="UP001183610"/>
    </source>
</evidence>
<keyword evidence="2" id="KW-1185">Reference proteome</keyword>
<evidence type="ECO:0000313" key="1">
    <source>
        <dbReference type="EMBL" id="MDT0411484.1"/>
    </source>
</evidence>
<comment type="caution">
    <text evidence="1">The sequence shown here is derived from an EMBL/GenBank/DDBJ whole genome shotgun (WGS) entry which is preliminary data.</text>
</comment>
<dbReference type="RefSeq" id="WP_010267581.1">
    <property type="nucleotide sequence ID" value="NZ_JAVRET010000052.1"/>
</dbReference>
<sequence>MIGELVWDARREVLAIVTGRLGRYWWLRPLGGGREWNAGPDEVRSLPAPGTYGKEPATAPALPVAEDALACRLGTTTREDIAHYTRLLREQAEALLGAGVPEETADMARALLDSPPSREEPAFAAYAHMQDLARLLRHHLRREGEASTARCEAARCEAARCEAARCEAARSEAARCEAAS</sequence>
<proteinExistence type="predicted"/>
<accession>A0ABU2R5X0</accession>
<dbReference type="Proteomes" id="UP001183610">
    <property type="component" value="Unassembled WGS sequence"/>
</dbReference>
<protein>
    <submittedName>
        <fullName evidence="1">LuxR family transcriptional regulator</fullName>
    </submittedName>
</protein>
<organism evidence="1 2">
    <name type="scientific">Streptomyces evansiae</name>
    <dbReference type="NCBI Taxonomy" id="3075535"/>
    <lineage>
        <taxon>Bacteria</taxon>
        <taxon>Bacillati</taxon>
        <taxon>Actinomycetota</taxon>
        <taxon>Actinomycetes</taxon>
        <taxon>Kitasatosporales</taxon>
        <taxon>Streptomycetaceae</taxon>
        <taxon>Streptomyces</taxon>
    </lineage>
</organism>